<protein>
    <submittedName>
        <fullName evidence="2">Uncharacterized protein</fullName>
    </submittedName>
</protein>
<evidence type="ECO:0000256" key="1">
    <source>
        <dbReference type="SAM" id="MobiDB-lite"/>
    </source>
</evidence>
<organism evidence="2 3">
    <name type="scientific">Athelia psychrophila</name>
    <dbReference type="NCBI Taxonomy" id="1759441"/>
    <lineage>
        <taxon>Eukaryota</taxon>
        <taxon>Fungi</taxon>
        <taxon>Dikarya</taxon>
        <taxon>Basidiomycota</taxon>
        <taxon>Agaricomycotina</taxon>
        <taxon>Agaricomycetes</taxon>
        <taxon>Agaricomycetidae</taxon>
        <taxon>Atheliales</taxon>
        <taxon>Atheliaceae</taxon>
        <taxon>Athelia</taxon>
    </lineage>
</organism>
<feature type="region of interest" description="Disordered" evidence="1">
    <location>
        <begin position="257"/>
        <end position="317"/>
    </location>
</feature>
<dbReference type="AlphaFoldDB" id="A0A166HEY7"/>
<feature type="region of interest" description="Disordered" evidence="1">
    <location>
        <begin position="203"/>
        <end position="226"/>
    </location>
</feature>
<name>A0A166HEY7_9AGAM</name>
<evidence type="ECO:0000313" key="2">
    <source>
        <dbReference type="EMBL" id="KZP18789.1"/>
    </source>
</evidence>
<feature type="region of interest" description="Disordered" evidence="1">
    <location>
        <begin position="94"/>
        <end position="120"/>
    </location>
</feature>
<gene>
    <name evidence="2" type="ORF">FIBSPDRAFT_583782</name>
</gene>
<accession>A0A166HEY7</accession>
<proteinExistence type="predicted"/>
<dbReference type="Proteomes" id="UP000076532">
    <property type="component" value="Unassembled WGS sequence"/>
</dbReference>
<dbReference type="OrthoDB" id="3053346at2759"/>
<sequence length="317" mass="34683">MCTPVFPNTDHPTRQPLKPSKPLPETWKNCYLASFETVTLRVPISHANDDLAVTMPFDARIEHGSAIMEDQKRQKELSNVYHTSNLVPMADFPLRASGSSGEDNGHADATPRHSVSSRARTLSIASVPVESESQPVPPPIANLSYDITSVPTLADPQDLLAEIKFIQNLYKEARTRSLARRARGAEETARAIAEAKKLDEVTFGRPSTLAPAPQTKVDPPLQEEPIEPPSAFVVTFRRWKAQLQPYACGLCGSTTHASEQQQGEKDKASEQQQQGEKDNGDHAATISQQPGGTDRPQTTLIERTSTEFPGPVPQPPP</sequence>
<keyword evidence="3" id="KW-1185">Reference proteome</keyword>
<reference evidence="2 3" key="1">
    <citation type="journal article" date="2016" name="Mol. Biol. Evol.">
        <title>Comparative Genomics of Early-Diverging Mushroom-Forming Fungi Provides Insights into the Origins of Lignocellulose Decay Capabilities.</title>
        <authorList>
            <person name="Nagy L.G."/>
            <person name="Riley R."/>
            <person name="Tritt A."/>
            <person name="Adam C."/>
            <person name="Daum C."/>
            <person name="Floudas D."/>
            <person name="Sun H."/>
            <person name="Yadav J.S."/>
            <person name="Pangilinan J."/>
            <person name="Larsson K.H."/>
            <person name="Matsuura K."/>
            <person name="Barry K."/>
            <person name="Labutti K."/>
            <person name="Kuo R."/>
            <person name="Ohm R.A."/>
            <person name="Bhattacharya S.S."/>
            <person name="Shirouzu T."/>
            <person name="Yoshinaga Y."/>
            <person name="Martin F.M."/>
            <person name="Grigoriev I.V."/>
            <person name="Hibbett D.S."/>
        </authorList>
    </citation>
    <scope>NUCLEOTIDE SEQUENCE [LARGE SCALE GENOMIC DNA]</scope>
    <source>
        <strain evidence="2 3">CBS 109695</strain>
    </source>
</reference>
<feature type="region of interest" description="Disordered" evidence="1">
    <location>
        <begin position="1"/>
        <end position="23"/>
    </location>
</feature>
<dbReference type="EMBL" id="KV417569">
    <property type="protein sequence ID" value="KZP18789.1"/>
    <property type="molecule type" value="Genomic_DNA"/>
</dbReference>
<feature type="compositionally biased region" description="Polar residues" evidence="1">
    <location>
        <begin position="285"/>
        <end position="307"/>
    </location>
</feature>
<feature type="compositionally biased region" description="Basic and acidic residues" evidence="1">
    <location>
        <begin position="262"/>
        <end position="281"/>
    </location>
</feature>
<evidence type="ECO:0000313" key="3">
    <source>
        <dbReference type="Proteomes" id="UP000076532"/>
    </source>
</evidence>